<feature type="domain" description="AB hydrolase-1" evidence="2">
    <location>
        <begin position="499"/>
        <end position="757"/>
    </location>
</feature>
<dbReference type="Pfam" id="PF12697">
    <property type="entry name" value="Abhydrolase_6"/>
    <property type="match status" value="1"/>
</dbReference>
<dbReference type="SUPFAM" id="SSF53474">
    <property type="entry name" value="alpha/beta-Hydrolases"/>
    <property type="match status" value="1"/>
</dbReference>
<dbReference type="PANTHER" id="PTHR31755">
    <property type="entry name" value="FOLATE RECEPTOR-LIKE"/>
    <property type="match status" value="1"/>
</dbReference>
<proteinExistence type="predicted"/>
<dbReference type="FunFam" id="3.40.50.1820:FF:000270">
    <property type="entry name" value="Alpha/beta-Hydrolases superfamily protein"/>
    <property type="match status" value="1"/>
</dbReference>
<keyword evidence="4" id="KW-1185">Reference proteome</keyword>
<dbReference type="EMBL" id="JAJAGQ010000005">
    <property type="protein sequence ID" value="KAJ8563468.1"/>
    <property type="molecule type" value="Genomic_DNA"/>
</dbReference>
<feature type="compositionally biased region" description="Polar residues" evidence="1">
    <location>
        <begin position="67"/>
        <end position="80"/>
    </location>
</feature>
<comment type="caution">
    <text evidence="3">The sequence shown here is derived from an EMBL/GenBank/DDBJ whole genome shotgun (WGS) entry which is preliminary data.</text>
</comment>
<gene>
    <name evidence="3" type="ORF">K7X08_031920</name>
</gene>
<evidence type="ECO:0000259" key="2">
    <source>
        <dbReference type="Pfam" id="PF12697"/>
    </source>
</evidence>
<dbReference type="GO" id="GO:0016787">
    <property type="term" value="F:hydrolase activity"/>
    <property type="evidence" value="ECO:0007669"/>
    <property type="project" value="UniProtKB-ARBA"/>
</dbReference>
<accession>A0A9Q1MQK2</accession>
<dbReference type="Gene3D" id="3.40.50.1820">
    <property type="entry name" value="alpha/beta hydrolase"/>
    <property type="match status" value="1"/>
</dbReference>
<dbReference type="InterPro" id="IPR040320">
    <property type="entry name" value="At4g37920-like"/>
</dbReference>
<reference evidence="4" key="1">
    <citation type="journal article" date="2023" name="Proc. Natl. Acad. Sci. U.S.A.">
        <title>Genomic and structural basis for evolution of tropane alkaloid biosynthesis.</title>
        <authorList>
            <person name="Wanga Y.-J."/>
            <person name="Taina T."/>
            <person name="Yua J.-Y."/>
            <person name="Lia J."/>
            <person name="Xua B."/>
            <person name="Chenc J."/>
            <person name="D'Auriad J.C."/>
            <person name="Huanga J.-P."/>
            <person name="Huanga S.-X."/>
        </authorList>
    </citation>
    <scope>NUCLEOTIDE SEQUENCE [LARGE SCALE GENOMIC DNA]</scope>
    <source>
        <strain evidence="4">cv. KIB-2019</strain>
    </source>
</reference>
<dbReference type="Proteomes" id="UP001152561">
    <property type="component" value="Unassembled WGS sequence"/>
</dbReference>
<name>A0A9Q1MQK2_9SOLA</name>
<evidence type="ECO:0000313" key="4">
    <source>
        <dbReference type="Proteomes" id="UP001152561"/>
    </source>
</evidence>
<evidence type="ECO:0000256" key="1">
    <source>
        <dbReference type="SAM" id="MobiDB-lite"/>
    </source>
</evidence>
<dbReference type="InterPro" id="IPR000073">
    <property type="entry name" value="AB_hydrolase_1"/>
</dbReference>
<sequence>MEVAASVSVRPFTPGFRNFSDLPPQRQPHLAGAISLGSLLSVNGVRLRQSSVTAVIGDTTAVPDGTVNEQMSATKLSDYDTSQETDMENGEDRKKDASEGLDENKMIRVCDKLIEVFLVDKPKPTDWRRLLAFSKEWNTIRPHFYKRCQDRADSESDPGMKHKLLRLQRKLREVDDDVQRHNELLEVIRRSSSEVGDIVARCRKDFTKEFFVHLHTVAESYYDDPAEQNAVAKLGNTCLSAVQAYDTATESIEALNAAELKFQDIINSPSVDVACKKIDDLAQKNQLDSALVLMITKAWSAAKESDMTKDEVKDVLYHLYMTARGNLQRLVPKEIRILKYLLTVKDPEERMSALKDAFTLGEELEGKDVDCLYTTPEQLYNWIGTVVDAYNFSREGTLIKEARDLMNPKIIQKMEELKKLIVDNFMKFIVFKKLVVMMMGCLGCAGQPTEPSTEKSESKSLIDDESVVVVTSPRVKLGDGRYLAYRERGAPKNSSKYRIIIVHGFGSNKEMSFMASDELLDELGIYLLIYDRAGYGESDINPKRSLKSEASDIEELADLLQLGSRFYVIGVSLGCYPAWSCIKHIPGRLAGVALVVPFVNYKWRTLPKDLVKDDYRKQLCRWVIWITRYARGLLHWWLTQKVFPSASVLDGNPQFFCDRDLEVLKNTPGYQLFTQDGLKDRSVFDSLCSDCIVAFGKWDFNPLELTNPYPQNESSVHIWQGVKDKVVPVQLQRHVSQRLPWIRYHEVPDGGHLLVYDNAVCESVLTSIVLGEDPPLYRPKLADQ</sequence>
<dbReference type="OrthoDB" id="509361at2759"/>
<dbReference type="PANTHER" id="PTHR31755:SF3">
    <property type="entry name" value="EXOCYST COMPLEX COMPONENT SEC6"/>
    <property type="match status" value="1"/>
</dbReference>
<dbReference type="GO" id="GO:0009535">
    <property type="term" value="C:chloroplast thylakoid membrane"/>
    <property type="evidence" value="ECO:0007669"/>
    <property type="project" value="TreeGrafter"/>
</dbReference>
<organism evidence="3 4">
    <name type="scientific">Anisodus acutangulus</name>
    <dbReference type="NCBI Taxonomy" id="402998"/>
    <lineage>
        <taxon>Eukaryota</taxon>
        <taxon>Viridiplantae</taxon>
        <taxon>Streptophyta</taxon>
        <taxon>Embryophyta</taxon>
        <taxon>Tracheophyta</taxon>
        <taxon>Spermatophyta</taxon>
        <taxon>Magnoliopsida</taxon>
        <taxon>eudicotyledons</taxon>
        <taxon>Gunneridae</taxon>
        <taxon>Pentapetalae</taxon>
        <taxon>asterids</taxon>
        <taxon>lamiids</taxon>
        <taxon>Solanales</taxon>
        <taxon>Solanaceae</taxon>
        <taxon>Solanoideae</taxon>
        <taxon>Hyoscyameae</taxon>
        <taxon>Anisodus</taxon>
    </lineage>
</organism>
<feature type="compositionally biased region" description="Basic and acidic residues" evidence="1">
    <location>
        <begin position="90"/>
        <end position="99"/>
    </location>
</feature>
<protein>
    <recommendedName>
        <fullName evidence="2">AB hydrolase-1 domain-containing protein</fullName>
    </recommendedName>
</protein>
<dbReference type="GO" id="GO:0009941">
    <property type="term" value="C:chloroplast envelope"/>
    <property type="evidence" value="ECO:0007669"/>
    <property type="project" value="TreeGrafter"/>
</dbReference>
<dbReference type="InterPro" id="IPR029058">
    <property type="entry name" value="AB_hydrolase_fold"/>
</dbReference>
<evidence type="ECO:0000313" key="3">
    <source>
        <dbReference type="EMBL" id="KAJ8563468.1"/>
    </source>
</evidence>
<feature type="region of interest" description="Disordered" evidence="1">
    <location>
        <begin position="62"/>
        <end position="99"/>
    </location>
</feature>
<dbReference type="AlphaFoldDB" id="A0A9Q1MQK2"/>